<dbReference type="GO" id="GO:0006508">
    <property type="term" value="P:proteolysis"/>
    <property type="evidence" value="ECO:0007669"/>
    <property type="project" value="InterPro"/>
</dbReference>
<name>A0AAV2BRF6_9ARAC</name>
<dbReference type="AlphaFoldDB" id="A0AAV2BRF6"/>
<evidence type="ECO:0000256" key="1">
    <source>
        <dbReference type="ARBA" id="ARBA00000721"/>
    </source>
</evidence>
<dbReference type="PANTHER" id="PTHR42776:SF4">
    <property type="entry name" value="ACYLAMINO-ACID-RELEASING ENZYME"/>
    <property type="match status" value="1"/>
</dbReference>
<evidence type="ECO:0000256" key="2">
    <source>
        <dbReference type="ARBA" id="ARBA00004496"/>
    </source>
</evidence>
<dbReference type="InterPro" id="IPR029058">
    <property type="entry name" value="AB_hydrolase_fold"/>
</dbReference>
<evidence type="ECO:0000256" key="5">
    <source>
        <dbReference type="ARBA" id="ARBA00012917"/>
    </source>
</evidence>
<proteinExistence type="inferred from homology"/>
<dbReference type="GO" id="GO:0008242">
    <property type="term" value="F:omega peptidase activity"/>
    <property type="evidence" value="ECO:0007669"/>
    <property type="project" value="UniProtKB-EC"/>
</dbReference>
<keyword evidence="12" id="KW-1185">Reference proteome</keyword>
<dbReference type="EMBL" id="CAXIEN010000460">
    <property type="protein sequence ID" value="CAL1298371.1"/>
    <property type="molecule type" value="Genomic_DNA"/>
</dbReference>
<dbReference type="Gene3D" id="3.40.50.1820">
    <property type="entry name" value="alpha/beta hydrolase"/>
    <property type="match status" value="1"/>
</dbReference>
<evidence type="ECO:0000256" key="3">
    <source>
        <dbReference type="ARBA" id="ARBA00010040"/>
    </source>
</evidence>
<dbReference type="Pfam" id="PF00326">
    <property type="entry name" value="Peptidase_S9"/>
    <property type="match status" value="1"/>
</dbReference>
<dbReference type="GO" id="GO:0004252">
    <property type="term" value="F:serine-type endopeptidase activity"/>
    <property type="evidence" value="ECO:0007669"/>
    <property type="project" value="TreeGrafter"/>
</dbReference>
<evidence type="ECO:0000256" key="4">
    <source>
        <dbReference type="ARBA" id="ARBA00011881"/>
    </source>
</evidence>
<evidence type="ECO:0000313" key="12">
    <source>
        <dbReference type="Proteomes" id="UP001497382"/>
    </source>
</evidence>
<feature type="domain" description="Acylamino-acid-releasing enzyme N-terminal" evidence="10">
    <location>
        <begin position="65"/>
        <end position="503"/>
    </location>
</feature>
<sequence length="773" mass="87524">MPRIIGLNYLKCLFRNFRRYQFPNQLPVLLLNESCRFKEVIKKFQVKNQNFLQYQPFCTASGMDSGIQKEISRCVETYKTIAITPSSAGAKILPSICEDAVCIRTMWSSQDFVEFQKNKFSRDFVIEKGSFKVLSSGIPSDTSSILLHAFSKSGRKQAVLTEKKSAEKKTYLEIWNGCKKEAAFDMTERKEHGNITENDPFKCFEWSSDEKFILYAAEEKKPKSVSYFADTSQSKDETDSKVKGEEFVFNEEWGEACVGSHHSVLCILELETGLVQVLPTDKIGSDFSVGQARWGPNDETVIFIGWNEFPYRLGVWACRNRRSALYALNLKSKDIECLTPDDNICVRSPRFNPNLDTLIYLENLEGGPHFKGAKLRKYDWKTKKNSTVIDLVENATGDEFPGIYVDYLPSRCWSEDGKYVYFSTIWRSHVAILCVNIENGKLQRVQVDKEFGSSIVLDVHYNIIVAELSAPNIDPCLVIGRIDVQNSAVISWNYLDSHAPAIDSDIKWNIKRLTPTVPNEKYPDLDYEIIVISPAQMQKDCPLIIMPHGGPHSCFPAGFLSRRIGFVKLGYVLCIVNYRGSIGFGENNLNSLPGNIGTQDVADVQQSTLYVKNNCGFNIGDVFVFGGSHGGFLSAHMCGQYPDFYKAAVLLNPVIDVSNMMGISDIPDWNWVEGGFGYNFDLSTVVKPDHLKAMWEKSPISHLENVHAPTLLLLGKKDLRVPMSQGLKYYQLLKARKVPVRVYQYDDNHQLGKTPHDGDHFVQAALWFYKHSS</sequence>
<dbReference type="GO" id="GO:0005737">
    <property type="term" value="C:cytoplasm"/>
    <property type="evidence" value="ECO:0007669"/>
    <property type="project" value="UniProtKB-SubCell"/>
</dbReference>
<keyword evidence="8" id="KW-0378">Hydrolase</keyword>
<dbReference type="InterPro" id="IPR045550">
    <property type="entry name" value="AARE_N"/>
</dbReference>
<evidence type="ECO:0000256" key="8">
    <source>
        <dbReference type="ARBA" id="ARBA00022801"/>
    </source>
</evidence>
<dbReference type="Gene3D" id="2.120.10.30">
    <property type="entry name" value="TolB, C-terminal domain"/>
    <property type="match status" value="1"/>
</dbReference>
<comment type="caution">
    <text evidence="11">The sequence shown here is derived from an EMBL/GenBank/DDBJ whole genome shotgun (WGS) entry which is preliminary data.</text>
</comment>
<feature type="domain" description="Peptidase S9 prolyl oligopeptidase catalytic" evidence="9">
    <location>
        <begin position="566"/>
        <end position="770"/>
    </location>
</feature>
<comment type="similarity">
    <text evidence="3">Belongs to the peptidase S9C family.</text>
</comment>
<dbReference type="PANTHER" id="PTHR42776">
    <property type="entry name" value="SERINE PEPTIDASE S9 FAMILY MEMBER"/>
    <property type="match status" value="1"/>
</dbReference>
<keyword evidence="7" id="KW-0963">Cytoplasm</keyword>
<comment type="subcellular location">
    <subcellularLocation>
        <location evidence="2">Cytoplasm</location>
    </subcellularLocation>
</comment>
<dbReference type="InterPro" id="IPR011042">
    <property type="entry name" value="6-blade_b-propeller_TolB-like"/>
</dbReference>
<comment type="subunit">
    <text evidence="4">Homotetramer.</text>
</comment>
<dbReference type="Proteomes" id="UP001497382">
    <property type="component" value="Unassembled WGS sequence"/>
</dbReference>
<accession>A0AAV2BRF6</accession>
<evidence type="ECO:0000259" key="9">
    <source>
        <dbReference type="Pfam" id="PF00326"/>
    </source>
</evidence>
<evidence type="ECO:0000256" key="7">
    <source>
        <dbReference type="ARBA" id="ARBA00022490"/>
    </source>
</evidence>
<protein>
    <recommendedName>
        <fullName evidence="6">Acylamino-acid-releasing enzyme</fullName>
        <ecNumber evidence="5">3.4.19.1</ecNumber>
    </recommendedName>
</protein>
<evidence type="ECO:0000313" key="11">
    <source>
        <dbReference type="EMBL" id="CAL1298371.1"/>
    </source>
</evidence>
<dbReference type="Pfam" id="PF19283">
    <property type="entry name" value="APEH_N"/>
    <property type="match status" value="1"/>
</dbReference>
<gene>
    <name evidence="11" type="ORF">LARSCL_LOCUS20817</name>
</gene>
<evidence type="ECO:0000259" key="10">
    <source>
        <dbReference type="Pfam" id="PF19283"/>
    </source>
</evidence>
<dbReference type="EC" id="3.4.19.1" evidence="5"/>
<organism evidence="11 12">
    <name type="scientific">Larinioides sclopetarius</name>
    <dbReference type="NCBI Taxonomy" id="280406"/>
    <lineage>
        <taxon>Eukaryota</taxon>
        <taxon>Metazoa</taxon>
        <taxon>Ecdysozoa</taxon>
        <taxon>Arthropoda</taxon>
        <taxon>Chelicerata</taxon>
        <taxon>Arachnida</taxon>
        <taxon>Araneae</taxon>
        <taxon>Araneomorphae</taxon>
        <taxon>Entelegynae</taxon>
        <taxon>Araneoidea</taxon>
        <taxon>Araneidae</taxon>
        <taxon>Larinioides</taxon>
    </lineage>
</organism>
<dbReference type="InterPro" id="IPR001375">
    <property type="entry name" value="Peptidase_S9_cat"/>
</dbReference>
<comment type="catalytic activity">
    <reaction evidence="1">
        <text>Cleavage of an N-acetyl or N-formyl amino acid from the N-terminus of a polypeptide.</text>
        <dbReference type="EC" id="3.4.19.1"/>
    </reaction>
</comment>
<reference evidence="11 12" key="1">
    <citation type="submission" date="2024-04" db="EMBL/GenBank/DDBJ databases">
        <authorList>
            <person name="Rising A."/>
            <person name="Reimegard J."/>
            <person name="Sonavane S."/>
            <person name="Akerstrom W."/>
            <person name="Nylinder S."/>
            <person name="Hedman E."/>
            <person name="Kallberg Y."/>
        </authorList>
    </citation>
    <scope>NUCLEOTIDE SEQUENCE [LARGE SCALE GENOMIC DNA]</scope>
</reference>
<dbReference type="SUPFAM" id="SSF82171">
    <property type="entry name" value="DPP6 N-terminal domain-like"/>
    <property type="match status" value="1"/>
</dbReference>
<dbReference type="SUPFAM" id="SSF53474">
    <property type="entry name" value="alpha/beta-Hydrolases"/>
    <property type="match status" value="1"/>
</dbReference>
<evidence type="ECO:0000256" key="6">
    <source>
        <dbReference type="ARBA" id="ARBA00018421"/>
    </source>
</evidence>